<dbReference type="GO" id="GO:0006508">
    <property type="term" value="P:proteolysis"/>
    <property type="evidence" value="ECO:0007669"/>
    <property type="project" value="UniProtKB-KW"/>
</dbReference>
<dbReference type="GeneID" id="101495053"/>
<dbReference type="RefSeq" id="XP_012567707.1">
    <property type="nucleotide sequence ID" value="XM_012712253.2"/>
</dbReference>
<dbReference type="Pfam" id="PF00443">
    <property type="entry name" value="UCH"/>
    <property type="match status" value="1"/>
</dbReference>
<dbReference type="KEGG" id="cam:101495053"/>
<feature type="compositionally biased region" description="Basic and acidic residues" evidence="12">
    <location>
        <begin position="191"/>
        <end position="210"/>
    </location>
</feature>
<dbReference type="InterPro" id="IPR001394">
    <property type="entry name" value="Peptidase_C19_UCH"/>
</dbReference>
<organism evidence="17">
    <name type="scientific">Cicer arietinum</name>
    <name type="common">Chickpea</name>
    <name type="synonym">Garbanzo</name>
    <dbReference type="NCBI Taxonomy" id="3827"/>
    <lineage>
        <taxon>Eukaryota</taxon>
        <taxon>Viridiplantae</taxon>
        <taxon>Streptophyta</taxon>
        <taxon>Embryophyta</taxon>
        <taxon>Tracheophyta</taxon>
        <taxon>Spermatophyta</taxon>
        <taxon>Magnoliopsida</taxon>
        <taxon>eudicotyledons</taxon>
        <taxon>Gunneridae</taxon>
        <taxon>Pentapetalae</taxon>
        <taxon>rosids</taxon>
        <taxon>fabids</taxon>
        <taxon>Fabales</taxon>
        <taxon>Fabaceae</taxon>
        <taxon>Papilionoideae</taxon>
        <taxon>50 kb inversion clade</taxon>
        <taxon>NPAAA clade</taxon>
        <taxon>Hologalegina</taxon>
        <taxon>IRL clade</taxon>
        <taxon>Cicereae</taxon>
        <taxon>Cicer</taxon>
    </lineage>
</organism>
<feature type="compositionally biased region" description="Polar residues" evidence="12">
    <location>
        <begin position="211"/>
        <end position="228"/>
    </location>
</feature>
<dbReference type="PROSITE" id="PS00972">
    <property type="entry name" value="USP_1"/>
    <property type="match status" value="1"/>
</dbReference>
<dbReference type="InterPro" id="IPR028889">
    <property type="entry name" value="USP"/>
</dbReference>
<evidence type="ECO:0000256" key="12">
    <source>
        <dbReference type="SAM" id="MobiDB-lite"/>
    </source>
</evidence>
<dbReference type="Gene3D" id="6.10.140.2220">
    <property type="match status" value="1"/>
</dbReference>
<feature type="region of interest" description="Disordered" evidence="12">
    <location>
        <begin position="162"/>
        <end position="248"/>
    </location>
</feature>
<evidence type="ECO:0000256" key="13">
    <source>
        <dbReference type="SAM" id="Phobius"/>
    </source>
</evidence>
<feature type="domain" description="USP" evidence="14">
    <location>
        <begin position="456"/>
        <end position="762"/>
    </location>
</feature>
<keyword evidence="13" id="KW-0812">Transmembrane</keyword>
<keyword evidence="16" id="KW-1185">Reference proteome</keyword>
<keyword evidence="7" id="KW-0833">Ubl conjugation pathway</keyword>
<evidence type="ECO:0000256" key="7">
    <source>
        <dbReference type="ARBA" id="ARBA00022786"/>
    </source>
</evidence>
<keyword evidence="13" id="KW-0472">Membrane</keyword>
<feature type="transmembrane region" description="Helical" evidence="13">
    <location>
        <begin position="12"/>
        <end position="30"/>
    </location>
</feature>
<evidence type="ECO:0000313" key="16">
    <source>
        <dbReference type="Proteomes" id="UP000087171"/>
    </source>
</evidence>
<dbReference type="PaxDb" id="3827-XP_004488653.1"/>
<evidence type="ECO:0000256" key="2">
    <source>
        <dbReference type="ARBA" id="ARBA00009085"/>
    </source>
</evidence>
<feature type="region of interest" description="Disordered" evidence="12">
    <location>
        <begin position="779"/>
        <end position="813"/>
    </location>
</feature>
<dbReference type="Proteomes" id="UP000087171">
    <property type="component" value="Chromosome Ca1"/>
</dbReference>
<feature type="compositionally biased region" description="Basic residues" evidence="12">
    <location>
        <begin position="338"/>
        <end position="353"/>
    </location>
</feature>
<comment type="catalytic activity">
    <reaction evidence="1">
        <text>Thiol-dependent hydrolysis of ester, thioester, amide, peptide and isopeptide bonds formed by the C-terminal Gly of ubiquitin (a 76-residue protein attached to proteins as an intracellular targeting signal).</text>
        <dbReference type="EC" id="3.4.19.12"/>
    </reaction>
</comment>
<reference evidence="17 18" key="2">
    <citation type="submission" date="2023-09" db="UniProtKB">
        <authorList>
            <consortium name="RefSeq"/>
        </authorList>
    </citation>
    <scope>IDENTIFICATION</scope>
    <source>
        <tissue evidence="17 18">Etiolated seedlings</tissue>
    </source>
</reference>
<dbReference type="Gene3D" id="3.90.70.10">
    <property type="entry name" value="Cysteine proteinases"/>
    <property type="match status" value="1"/>
</dbReference>
<dbReference type="FunFam" id="6.10.140.2220:FF:000006">
    <property type="entry name" value="Ubiquitin carboxyl-terminal hydrolase 15"/>
    <property type="match status" value="1"/>
</dbReference>
<keyword evidence="10" id="KW-0862">Zinc</keyword>
<keyword evidence="6 11" id="KW-0863">Zinc-finger</keyword>
<evidence type="ECO:0000256" key="8">
    <source>
        <dbReference type="ARBA" id="ARBA00022801"/>
    </source>
</evidence>
<keyword evidence="8 17" id="KW-0378">Hydrolase</keyword>
<feature type="region of interest" description="Disordered" evidence="12">
    <location>
        <begin position="333"/>
        <end position="355"/>
    </location>
</feature>
<evidence type="ECO:0000313" key="18">
    <source>
        <dbReference type="RefSeq" id="XP_012567707.1"/>
    </source>
</evidence>
<dbReference type="InterPro" id="IPR038765">
    <property type="entry name" value="Papain-like_cys_pep_sf"/>
</dbReference>
<keyword evidence="5" id="KW-0479">Metal-binding</keyword>
<dbReference type="Pfam" id="PF01753">
    <property type="entry name" value="zf-MYND"/>
    <property type="match status" value="1"/>
</dbReference>
<evidence type="ECO:0000256" key="11">
    <source>
        <dbReference type="PROSITE-ProRule" id="PRU00134"/>
    </source>
</evidence>
<dbReference type="PROSITE" id="PS50865">
    <property type="entry name" value="ZF_MYND_2"/>
    <property type="match status" value="1"/>
</dbReference>
<keyword evidence="13" id="KW-1133">Transmembrane helix</keyword>
<dbReference type="SUPFAM" id="SSF54001">
    <property type="entry name" value="Cysteine proteinases"/>
    <property type="match status" value="1"/>
</dbReference>
<sequence length="936" mass="105146">MLEPRESDIPVLFLVLVVLPLVVYILLGKWSETASKRNRITLLAQLAAEEAFKAEEMAVTDVIPQVCSPKNEVHHECARCSAPAKTRCSRCKFVRYCSGNCQIIHWRLIHKQECQPLETHNSSLFPMVEEFGNGSAFYENINSPYFGHNLNQPLREREPLDNMVYGHPLTGTAPSATADFSLSSNSPPPTLERRTSRKSNRETRRRDTGSVRESSVESSDYKSTTSQEALMRQKSRSSDDFVLEEETSKVNSNGVGVYIYEQDAPRNTMHEDDNYQGQYENVFAPRNKYGSSSVSTAANNDEGVSEFETNIVTKGGNHHSDEAALHKCSPEMTVKGSAKAKKPSHPLKAKSSKSLKLTSKTSIDFCGPEIEKKAKIPDEPKVAGNRGTVPLLGINGVTSTGLMKMMGLRKSTKHTVLASSEDSGVRYKKAKNVKMLFPYEEFVKIFQSEVFGIFPRGLLNCGNSCYANAVLQCLTSTKPLVVYLLYGSHSKSCCAKDWCLMCELEQHMMILRENGAPLSPSRILWHMRSINCHMGDGSQEDAHEFLRLLVASMQSICLEGLGGEKKVDPRLQETTFIQHTFGGHLQSKVKCLNCSHESERYENIMDLTLEILGWVESLEDALTQFTSPEDLDGENMYRCGRCTAYVRARKQLSIHEAPNILTIVLKRFQEGRYGKINKCITFPENLDMIPFMTGTGDIPPLYALYAVVVHLDTLNASFSGHYVSYVKDLHGNWFRIDDTEVQPVLINQVMSEGAYILFYTRSSPRPPVEFTGKAVQQSVSDSSKHYPLEMQKPSKPGHSRHASQSFVTEPSPNARQEFSTRFIDTSNGFLKSTNRNVLPVIQTYAENIRHEFSDATSSDWSIFTSSDEAASFTTESTRDSFSTVDYGDSSNMDPISSLFNYTPENNYMKISHTRPLTRFFPKKGHIEKVQRSRCEL</sequence>
<evidence type="ECO:0000256" key="4">
    <source>
        <dbReference type="ARBA" id="ARBA00022670"/>
    </source>
</evidence>
<gene>
    <name evidence="17 18" type="primary">LOC101495053</name>
</gene>
<dbReference type="SUPFAM" id="SSF144232">
    <property type="entry name" value="HIT/MYND zinc finger-like"/>
    <property type="match status" value="1"/>
</dbReference>
<dbReference type="CDD" id="cd02661">
    <property type="entry name" value="Peptidase_C19E"/>
    <property type="match status" value="1"/>
</dbReference>
<reference evidence="16" key="1">
    <citation type="journal article" date="2013" name="Nat. Biotechnol.">
        <title>Draft genome sequence of chickpea (Cicer arietinum) provides a resource for trait improvement.</title>
        <authorList>
            <person name="Varshney R.K."/>
            <person name="Song C."/>
            <person name="Saxena R.K."/>
            <person name="Azam S."/>
            <person name="Yu S."/>
            <person name="Sharpe A.G."/>
            <person name="Cannon S."/>
            <person name="Baek J."/>
            <person name="Rosen B.D."/>
            <person name="Tar'an B."/>
            <person name="Millan T."/>
            <person name="Zhang X."/>
            <person name="Ramsay L.D."/>
            <person name="Iwata A."/>
            <person name="Wang Y."/>
            <person name="Nelson W."/>
            <person name="Farmer A.D."/>
            <person name="Gaur P.M."/>
            <person name="Soderlund C."/>
            <person name="Penmetsa R.V."/>
            <person name="Xu C."/>
            <person name="Bharti A.K."/>
            <person name="He W."/>
            <person name="Winter P."/>
            <person name="Zhao S."/>
            <person name="Hane J.K."/>
            <person name="Carrasquilla-Garcia N."/>
            <person name="Condie J.A."/>
            <person name="Upadhyaya H.D."/>
            <person name="Luo M.C."/>
            <person name="Thudi M."/>
            <person name="Gowda C.L."/>
            <person name="Singh N.P."/>
            <person name="Lichtenzveig J."/>
            <person name="Gali K.K."/>
            <person name="Rubio J."/>
            <person name="Nadarajan N."/>
            <person name="Dolezel J."/>
            <person name="Bansal K.C."/>
            <person name="Xu X."/>
            <person name="Edwards D."/>
            <person name="Zhang G."/>
            <person name="Kahl G."/>
            <person name="Gil J."/>
            <person name="Singh K.B."/>
            <person name="Datta S.K."/>
            <person name="Jackson S.A."/>
            <person name="Wang J."/>
            <person name="Cook D.R."/>
        </authorList>
    </citation>
    <scope>NUCLEOTIDE SEQUENCE [LARGE SCALE GENOMIC DNA]</scope>
    <source>
        <strain evidence="16">cv. CDC Frontier</strain>
    </source>
</reference>
<evidence type="ECO:0000259" key="14">
    <source>
        <dbReference type="PROSITE" id="PS50235"/>
    </source>
</evidence>
<evidence type="ECO:0000259" key="15">
    <source>
        <dbReference type="PROSITE" id="PS50865"/>
    </source>
</evidence>
<dbReference type="eggNOG" id="KOG1865">
    <property type="taxonomic scope" value="Eukaryota"/>
</dbReference>
<dbReference type="STRING" id="3827.A0A1S2XHN8"/>
<dbReference type="PANTHER" id="PTHR24006:SF685">
    <property type="entry name" value="UBIQUITIN CARBOXYL-TERMINAL HYDROLASE 15"/>
    <property type="match status" value="1"/>
</dbReference>
<dbReference type="OrthoDB" id="420187at2759"/>
<feature type="compositionally biased region" description="Polar residues" evidence="12">
    <location>
        <begin position="802"/>
        <end position="813"/>
    </location>
</feature>
<dbReference type="FunFam" id="3.90.70.10:FF:000026">
    <property type="entry name" value="Ubiquitin carboxyl-terminal hydrolase 15"/>
    <property type="match status" value="1"/>
</dbReference>
<dbReference type="RefSeq" id="XP_004488653.1">
    <property type="nucleotide sequence ID" value="XM_004488596.3"/>
</dbReference>
<dbReference type="PANTHER" id="PTHR24006">
    <property type="entry name" value="UBIQUITIN CARBOXYL-TERMINAL HYDROLASE"/>
    <property type="match status" value="1"/>
</dbReference>
<dbReference type="PROSITE" id="PS50235">
    <property type="entry name" value="USP_3"/>
    <property type="match status" value="1"/>
</dbReference>
<dbReference type="InterPro" id="IPR002893">
    <property type="entry name" value="Znf_MYND"/>
</dbReference>
<dbReference type="GO" id="GO:0016579">
    <property type="term" value="P:protein deubiquitination"/>
    <property type="evidence" value="ECO:0007669"/>
    <property type="project" value="InterPro"/>
</dbReference>
<evidence type="ECO:0000256" key="6">
    <source>
        <dbReference type="ARBA" id="ARBA00022771"/>
    </source>
</evidence>
<evidence type="ECO:0000256" key="1">
    <source>
        <dbReference type="ARBA" id="ARBA00000707"/>
    </source>
</evidence>
<evidence type="ECO:0000256" key="10">
    <source>
        <dbReference type="ARBA" id="ARBA00022833"/>
    </source>
</evidence>
<dbReference type="InterPro" id="IPR018200">
    <property type="entry name" value="USP_CS"/>
</dbReference>
<proteinExistence type="inferred from homology"/>
<evidence type="ECO:0000256" key="3">
    <source>
        <dbReference type="ARBA" id="ARBA00012759"/>
    </source>
</evidence>
<keyword evidence="4" id="KW-0645">Protease</keyword>
<evidence type="ECO:0000256" key="5">
    <source>
        <dbReference type="ARBA" id="ARBA00022723"/>
    </source>
</evidence>
<dbReference type="EC" id="3.4.19.12" evidence="3"/>
<dbReference type="GO" id="GO:0008270">
    <property type="term" value="F:zinc ion binding"/>
    <property type="evidence" value="ECO:0007669"/>
    <property type="project" value="UniProtKB-KW"/>
</dbReference>
<comment type="similarity">
    <text evidence="2">Belongs to the peptidase C19 family.</text>
</comment>
<dbReference type="GO" id="GO:0005634">
    <property type="term" value="C:nucleus"/>
    <property type="evidence" value="ECO:0007669"/>
    <property type="project" value="TreeGrafter"/>
</dbReference>
<feature type="domain" description="MYND-type" evidence="15">
    <location>
        <begin position="77"/>
        <end position="114"/>
    </location>
</feature>
<protein>
    <recommendedName>
        <fullName evidence="3">ubiquitinyl hydrolase 1</fullName>
        <ecNumber evidence="3">3.4.19.12</ecNumber>
    </recommendedName>
</protein>
<feature type="compositionally biased region" description="Polar residues" evidence="12">
    <location>
        <begin position="172"/>
        <end position="185"/>
    </location>
</feature>
<keyword evidence="9" id="KW-0788">Thiol protease</keyword>
<evidence type="ECO:0000313" key="17">
    <source>
        <dbReference type="RefSeq" id="XP_004488653.1"/>
    </source>
</evidence>
<dbReference type="GO" id="GO:0004843">
    <property type="term" value="F:cysteine-type deubiquitinase activity"/>
    <property type="evidence" value="ECO:0007669"/>
    <property type="project" value="UniProtKB-EC"/>
</dbReference>
<evidence type="ECO:0000256" key="9">
    <source>
        <dbReference type="ARBA" id="ARBA00022807"/>
    </source>
</evidence>
<dbReference type="AlphaFoldDB" id="A0A1S2XHN8"/>
<dbReference type="InterPro" id="IPR050164">
    <property type="entry name" value="Peptidase_C19"/>
</dbReference>
<name>A0A1S2XHN8_CICAR</name>
<dbReference type="GO" id="GO:0005829">
    <property type="term" value="C:cytosol"/>
    <property type="evidence" value="ECO:0007669"/>
    <property type="project" value="TreeGrafter"/>
</dbReference>
<accession>A0A1S2XHN8</accession>